<reference evidence="1" key="1">
    <citation type="submission" date="2020-07" db="EMBL/GenBank/DDBJ databases">
        <title>Multicomponent nature underlies the extraordinary mechanical properties of spider dragline silk.</title>
        <authorList>
            <person name="Kono N."/>
            <person name="Nakamura H."/>
            <person name="Mori M."/>
            <person name="Yoshida Y."/>
            <person name="Ohtoshi R."/>
            <person name="Malay A.D."/>
            <person name="Moran D.A.P."/>
            <person name="Tomita M."/>
            <person name="Numata K."/>
            <person name="Arakawa K."/>
        </authorList>
    </citation>
    <scope>NUCLEOTIDE SEQUENCE</scope>
</reference>
<sequence>MSSECELLRTILRRSPTNANLYNDHLFIVEMPPLVISSKITMWLAVTLDLITLGRIQCGHSGRPITARNGRLLLRPRSFNDKRTTGN</sequence>
<dbReference type="Proteomes" id="UP000887116">
    <property type="component" value="Unassembled WGS sequence"/>
</dbReference>
<organism evidence="1 2">
    <name type="scientific">Trichonephila clavata</name>
    <name type="common">Joro spider</name>
    <name type="synonym">Nephila clavata</name>
    <dbReference type="NCBI Taxonomy" id="2740835"/>
    <lineage>
        <taxon>Eukaryota</taxon>
        <taxon>Metazoa</taxon>
        <taxon>Ecdysozoa</taxon>
        <taxon>Arthropoda</taxon>
        <taxon>Chelicerata</taxon>
        <taxon>Arachnida</taxon>
        <taxon>Araneae</taxon>
        <taxon>Araneomorphae</taxon>
        <taxon>Entelegynae</taxon>
        <taxon>Araneoidea</taxon>
        <taxon>Nephilidae</taxon>
        <taxon>Trichonephila</taxon>
    </lineage>
</organism>
<proteinExistence type="predicted"/>
<protein>
    <submittedName>
        <fullName evidence="1">Uncharacterized protein</fullName>
    </submittedName>
</protein>
<accession>A0A8X6FFU2</accession>
<dbReference type="OrthoDB" id="10314834at2759"/>
<dbReference type="AlphaFoldDB" id="A0A8X6FFU2"/>
<gene>
    <name evidence="1" type="ORF">TNCT_110391</name>
</gene>
<evidence type="ECO:0000313" key="1">
    <source>
        <dbReference type="EMBL" id="GFQ78982.1"/>
    </source>
</evidence>
<keyword evidence="2" id="KW-1185">Reference proteome</keyword>
<dbReference type="EMBL" id="BMAO01021987">
    <property type="protein sequence ID" value="GFQ78982.1"/>
    <property type="molecule type" value="Genomic_DNA"/>
</dbReference>
<name>A0A8X6FFU2_TRICU</name>
<comment type="caution">
    <text evidence="1">The sequence shown here is derived from an EMBL/GenBank/DDBJ whole genome shotgun (WGS) entry which is preliminary data.</text>
</comment>
<evidence type="ECO:0000313" key="2">
    <source>
        <dbReference type="Proteomes" id="UP000887116"/>
    </source>
</evidence>